<feature type="transmembrane region" description="Helical" evidence="14">
    <location>
        <begin position="133"/>
        <end position="153"/>
    </location>
</feature>
<dbReference type="EC" id="2.5.1.87" evidence="5"/>
<dbReference type="SUPFAM" id="SSF64005">
    <property type="entry name" value="Undecaprenyl diphosphate synthase"/>
    <property type="match status" value="1"/>
</dbReference>
<keyword evidence="10 14" id="KW-1133">Transmembrane helix</keyword>
<dbReference type="EMBL" id="CP144746">
    <property type="protein sequence ID" value="WVZ55845.1"/>
    <property type="molecule type" value="Genomic_DNA"/>
</dbReference>
<organism evidence="15 16">
    <name type="scientific">Paspalum notatum var. saurae</name>
    <dbReference type="NCBI Taxonomy" id="547442"/>
    <lineage>
        <taxon>Eukaryota</taxon>
        <taxon>Viridiplantae</taxon>
        <taxon>Streptophyta</taxon>
        <taxon>Embryophyta</taxon>
        <taxon>Tracheophyta</taxon>
        <taxon>Spermatophyta</taxon>
        <taxon>Magnoliopsida</taxon>
        <taxon>Liliopsida</taxon>
        <taxon>Poales</taxon>
        <taxon>Poaceae</taxon>
        <taxon>PACMAD clade</taxon>
        <taxon>Panicoideae</taxon>
        <taxon>Andropogonodae</taxon>
        <taxon>Paspaleae</taxon>
        <taxon>Paspalinae</taxon>
        <taxon>Paspalum</taxon>
    </lineage>
</organism>
<protein>
    <recommendedName>
        <fullName evidence="5">ditrans,polycis-polyprenyl diphosphate synthase [(2E,6E)-farnesyldiphosphate specific]</fullName>
        <ecNumber evidence="5">2.5.1.87</ecNumber>
    </recommendedName>
</protein>
<keyword evidence="7 14" id="KW-0812">Transmembrane</keyword>
<dbReference type="GO" id="GO:0045547">
    <property type="term" value="F:ditrans,polycis-polyprenyl diphosphate synthase [(2E,6E)-farnesyl diphosphate specific] activity"/>
    <property type="evidence" value="ECO:0007669"/>
    <property type="project" value="UniProtKB-EC"/>
</dbReference>
<evidence type="ECO:0000256" key="1">
    <source>
        <dbReference type="ARBA" id="ARBA00001946"/>
    </source>
</evidence>
<evidence type="ECO:0000256" key="2">
    <source>
        <dbReference type="ARBA" id="ARBA00004586"/>
    </source>
</evidence>
<feature type="region of interest" description="Disordered" evidence="13">
    <location>
        <begin position="1"/>
        <end position="44"/>
    </location>
</feature>
<comment type="cofactor">
    <cofactor evidence="1">
        <name>Mg(2+)</name>
        <dbReference type="ChEBI" id="CHEBI:18420"/>
    </cofactor>
</comment>
<keyword evidence="11 14" id="KW-0472">Membrane</keyword>
<evidence type="ECO:0000256" key="9">
    <source>
        <dbReference type="ARBA" id="ARBA00022842"/>
    </source>
</evidence>
<dbReference type="PANTHER" id="PTHR21528:SF0">
    <property type="entry name" value="DEHYDRODOLICHYL DIPHOSPHATE SYNTHASE COMPLEX SUBUNIT NUS1"/>
    <property type="match status" value="1"/>
</dbReference>
<dbReference type="GO" id="GO:0005789">
    <property type="term" value="C:endoplasmic reticulum membrane"/>
    <property type="evidence" value="ECO:0007669"/>
    <property type="project" value="UniProtKB-SubCell"/>
</dbReference>
<feature type="compositionally biased region" description="Low complexity" evidence="13">
    <location>
        <begin position="35"/>
        <end position="44"/>
    </location>
</feature>
<sequence length="372" mass="40210">MSSSATRRRSVPSLPSPAPRVRSGRPACCATTQPPLSRAVSGSLSSSAISIRTPSLPPSTRSPSSSRPNFFPSCACALLPRVVAAAPASAFASGADATVTPSGGGKRVSTEAFVASEASIFMNQPRPMSRPSIIIKLVLGLLWTITHLALSFLNLWSHLFYNLECYLISTGLLWKYQNLHLGGLKYLAIVVDSKEAKNTAKIKQLLFWLSTMGVKYVCLYDIEGVLKKSFEPAVNVSRDRNAEYFGIGANIQNLNCGERDMVIDCLSGSDGKEGIATAANFLCSTYFNGDTHGDGKREPAFTEADMASALKTVGFGGPEPDLLLVYGPARCHLGFPAWRLRHMGPLKSMKCGAIVKTLYNFSKKNQNYAWQQ</sequence>
<evidence type="ECO:0000256" key="5">
    <source>
        <dbReference type="ARBA" id="ARBA00012596"/>
    </source>
</evidence>
<dbReference type="GO" id="GO:1904423">
    <property type="term" value="C:dehydrodolichyl diphosphate synthase complex"/>
    <property type="evidence" value="ECO:0007669"/>
    <property type="project" value="InterPro"/>
</dbReference>
<evidence type="ECO:0000256" key="11">
    <source>
        <dbReference type="ARBA" id="ARBA00023136"/>
    </source>
</evidence>
<evidence type="ECO:0000313" key="15">
    <source>
        <dbReference type="EMBL" id="WVZ55845.1"/>
    </source>
</evidence>
<keyword evidence="16" id="KW-1185">Reference proteome</keyword>
<dbReference type="AlphaFoldDB" id="A0AAQ3SLT3"/>
<name>A0AAQ3SLT3_PASNO</name>
<evidence type="ECO:0000313" key="16">
    <source>
        <dbReference type="Proteomes" id="UP001341281"/>
    </source>
</evidence>
<evidence type="ECO:0000256" key="3">
    <source>
        <dbReference type="ARBA" id="ARBA00004922"/>
    </source>
</evidence>
<feature type="compositionally biased region" description="Basic residues" evidence="13">
    <location>
        <begin position="1"/>
        <end position="10"/>
    </location>
</feature>
<dbReference type="InterPro" id="IPR036424">
    <property type="entry name" value="UPP_synth-like_sf"/>
</dbReference>
<dbReference type="InterPro" id="IPR038887">
    <property type="entry name" value="Nus1/NgBR"/>
</dbReference>
<keyword evidence="8" id="KW-0256">Endoplasmic reticulum</keyword>
<accession>A0AAQ3SLT3</accession>
<keyword evidence="6" id="KW-0808">Transferase</keyword>
<dbReference type="PANTHER" id="PTHR21528">
    <property type="entry name" value="DEHYDRODOLICHYL DIPHOSPHATE SYNTHASE COMPLEX SUBUNIT NUS1"/>
    <property type="match status" value="1"/>
</dbReference>
<evidence type="ECO:0000256" key="13">
    <source>
        <dbReference type="SAM" id="MobiDB-lite"/>
    </source>
</evidence>
<comment type="catalytic activity">
    <reaction evidence="12">
        <text>n isopentenyl diphosphate + (2E,6E)-farnesyl diphosphate = a di-trans,poly-cis-polyprenyl diphosphate + n diphosphate</text>
        <dbReference type="Rhea" id="RHEA:53008"/>
        <dbReference type="Rhea" id="RHEA-COMP:19494"/>
        <dbReference type="ChEBI" id="CHEBI:33019"/>
        <dbReference type="ChEBI" id="CHEBI:128769"/>
        <dbReference type="ChEBI" id="CHEBI:136960"/>
        <dbReference type="ChEBI" id="CHEBI:175763"/>
        <dbReference type="EC" id="2.5.1.87"/>
    </reaction>
</comment>
<reference evidence="15 16" key="1">
    <citation type="submission" date="2024-02" db="EMBL/GenBank/DDBJ databases">
        <title>High-quality chromosome-scale genome assembly of Pensacola bahiagrass (Paspalum notatum Flugge var. saurae).</title>
        <authorList>
            <person name="Vega J.M."/>
            <person name="Podio M."/>
            <person name="Orjuela J."/>
            <person name="Siena L.A."/>
            <person name="Pessino S.C."/>
            <person name="Combes M.C."/>
            <person name="Mariac C."/>
            <person name="Albertini E."/>
            <person name="Pupilli F."/>
            <person name="Ortiz J.P.A."/>
            <person name="Leblanc O."/>
        </authorList>
    </citation>
    <scope>NUCLEOTIDE SEQUENCE [LARGE SCALE GENOMIC DNA]</scope>
    <source>
        <strain evidence="15">R1</strain>
        <tissue evidence="15">Leaf</tissue>
    </source>
</reference>
<evidence type="ECO:0000256" key="8">
    <source>
        <dbReference type="ARBA" id="ARBA00022824"/>
    </source>
</evidence>
<evidence type="ECO:0000256" key="6">
    <source>
        <dbReference type="ARBA" id="ARBA00022679"/>
    </source>
</evidence>
<comment type="similarity">
    <text evidence="4">Belongs to the UPP synthase family.</text>
</comment>
<comment type="pathway">
    <text evidence="3">Protein modification; protein glycosylation.</text>
</comment>
<gene>
    <name evidence="15" type="ORF">U9M48_006452</name>
</gene>
<evidence type="ECO:0000256" key="10">
    <source>
        <dbReference type="ARBA" id="ARBA00022989"/>
    </source>
</evidence>
<comment type="subcellular location">
    <subcellularLocation>
        <location evidence="2">Endoplasmic reticulum membrane</location>
    </subcellularLocation>
</comment>
<evidence type="ECO:0000256" key="12">
    <source>
        <dbReference type="ARBA" id="ARBA00047353"/>
    </source>
</evidence>
<evidence type="ECO:0000256" key="7">
    <source>
        <dbReference type="ARBA" id="ARBA00022692"/>
    </source>
</evidence>
<dbReference type="Proteomes" id="UP001341281">
    <property type="component" value="Chromosome 02"/>
</dbReference>
<evidence type="ECO:0000256" key="14">
    <source>
        <dbReference type="SAM" id="Phobius"/>
    </source>
</evidence>
<evidence type="ECO:0000256" key="4">
    <source>
        <dbReference type="ARBA" id="ARBA00005432"/>
    </source>
</evidence>
<keyword evidence="9" id="KW-0460">Magnesium</keyword>
<proteinExistence type="inferred from homology"/>